<organism evidence="10 11">
    <name type="scientific">Eleusine coracana subsp. coracana</name>
    <dbReference type="NCBI Taxonomy" id="191504"/>
    <lineage>
        <taxon>Eukaryota</taxon>
        <taxon>Viridiplantae</taxon>
        <taxon>Streptophyta</taxon>
        <taxon>Embryophyta</taxon>
        <taxon>Tracheophyta</taxon>
        <taxon>Spermatophyta</taxon>
        <taxon>Magnoliopsida</taxon>
        <taxon>Liliopsida</taxon>
        <taxon>Poales</taxon>
        <taxon>Poaceae</taxon>
        <taxon>PACMAD clade</taxon>
        <taxon>Chloridoideae</taxon>
        <taxon>Cynodonteae</taxon>
        <taxon>Eleusininae</taxon>
        <taxon>Eleusine</taxon>
    </lineage>
</organism>
<dbReference type="InterPro" id="IPR042197">
    <property type="entry name" value="Apaf_helical"/>
</dbReference>
<evidence type="ECO:0000256" key="4">
    <source>
        <dbReference type="ARBA" id="ARBA00022741"/>
    </source>
</evidence>
<dbReference type="GO" id="GO:0005524">
    <property type="term" value="F:ATP binding"/>
    <property type="evidence" value="ECO:0007669"/>
    <property type="project" value="UniProtKB-KW"/>
</dbReference>
<dbReference type="PANTHER" id="PTHR36766">
    <property type="entry name" value="PLANT BROAD-SPECTRUM MILDEW RESISTANCE PROTEIN RPW8"/>
    <property type="match status" value="1"/>
</dbReference>
<dbReference type="CDD" id="cd14798">
    <property type="entry name" value="RX-CC_like"/>
    <property type="match status" value="1"/>
</dbReference>
<evidence type="ECO:0000256" key="5">
    <source>
        <dbReference type="ARBA" id="ARBA00022821"/>
    </source>
</evidence>
<name>A0AAV5DB87_ELECO</name>
<sequence>MAMVLDALASYVQNMLMDVAKEEVHMLLGVPDEMEKMNAKLGDLKKFLADANRRNITEEHVHGWVKELRGVMYDAIDILDLCQLKAMKRGPSRDMGCLNPLLFCMRNPNHAHDIGHRLKKLNEKLDGISERRKTFNFINLTSYEDRGGKIESSRLPCRETTGEAELEVVGEKIREDTRNLVELLTSKEKTINEHNKVMVFAIVGIGGMGKTTLAQNIFNDEIIQQIFNKKIWVSVNQDYTETGLLMRIIEAAGGNQEAGNTKVVLQQTLKETLKGCKTLLVMDDVWNLWAWENVLKTPMTKASAQGSCVLVTPRDYRIARGMMAEEPYHHINKLEPEDGWSLLKKQVIRNKDDESQVDILKDIGMGIVAKCDGLPLAVKVMGGLLRQKRIRRSDWNNVLNDSIWSVSQMPEELNYAIYLSYQDMDPSLKPCFLHFALLPKCTVFYVDDVVGMWIAEGFVRGGSRDLEELGREYYDELILRNVIEPNIRYWSIPGANISMLPENIGNMKLLQHVNLLGCKSLQKLPGESSTEWVKFSHIQQVEAHAGKRKRYVLYTRDPFSFKTNISRSAIDQARRKRMRLAYFKTCPVEEKWMVVVRMRINVSPSANASGRTLFACAQF</sequence>
<keyword evidence="2" id="KW-0433">Leucine-rich repeat</keyword>
<keyword evidence="5" id="KW-0611">Plant defense</keyword>
<protein>
    <submittedName>
        <fullName evidence="10">Uncharacterized protein</fullName>
    </submittedName>
</protein>
<dbReference type="Gene3D" id="1.10.8.430">
    <property type="entry name" value="Helical domain of apoptotic protease-activating factors"/>
    <property type="match status" value="1"/>
</dbReference>
<gene>
    <name evidence="10" type="primary">ga25057</name>
    <name evidence="10" type="ORF">PR202_ga25057</name>
</gene>
<reference evidence="10" key="2">
    <citation type="submission" date="2021-12" db="EMBL/GenBank/DDBJ databases">
        <title>Resequencing data analysis of finger millet.</title>
        <authorList>
            <person name="Hatakeyama M."/>
            <person name="Aluri S."/>
            <person name="Balachadran M.T."/>
            <person name="Sivarajan S.R."/>
            <person name="Poveda L."/>
            <person name="Shimizu-Inatsugi R."/>
            <person name="Schlapbach R."/>
            <person name="Sreeman S.M."/>
            <person name="Shimizu K.K."/>
        </authorList>
    </citation>
    <scope>NUCLEOTIDE SEQUENCE</scope>
</reference>
<dbReference type="Pfam" id="PF00931">
    <property type="entry name" value="NB-ARC"/>
    <property type="match status" value="1"/>
</dbReference>
<evidence type="ECO:0000256" key="6">
    <source>
        <dbReference type="ARBA" id="ARBA00022840"/>
    </source>
</evidence>
<dbReference type="GO" id="GO:0043531">
    <property type="term" value="F:ADP binding"/>
    <property type="evidence" value="ECO:0007669"/>
    <property type="project" value="InterPro"/>
</dbReference>
<dbReference type="EMBL" id="BQKI01000013">
    <property type="protein sequence ID" value="GJN07240.1"/>
    <property type="molecule type" value="Genomic_DNA"/>
</dbReference>
<evidence type="ECO:0000313" key="10">
    <source>
        <dbReference type="EMBL" id="GJN07240.1"/>
    </source>
</evidence>
<keyword evidence="6" id="KW-0067">ATP-binding</keyword>
<feature type="domain" description="Disease resistance N-terminal" evidence="8">
    <location>
        <begin position="10"/>
        <end position="90"/>
    </location>
</feature>
<evidence type="ECO:0000256" key="3">
    <source>
        <dbReference type="ARBA" id="ARBA00022737"/>
    </source>
</evidence>
<dbReference type="PANTHER" id="PTHR36766:SF36">
    <property type="entry name" value="AAA+ ATPASE DOMAIN-CONTAINING PROTEIN"/>
    <property type="match status" value="1"/>
</dbReference>
<keyword evidence="11" id="KW-1185">Reference proteome</keyword>
<dbReference type="Proteomes" id="UP001054889">
    <property type="component" value="Unassembled WGS sequence"/>
</dbReference>
<accession>A0AAV5DB87</accession>
<keyword evidence="4" id="KW-0547">Nucleotide-binding</keyword>
<dbReference type="InterPro" id="IPR002182">
    <property type="entry name" value="NB-ARC"/>
</dbReference>
<comment type="similarity">
    <text evidence="1">Belongs to the disease resistance NB-LRR family.</text>
</comment>
<dbReference type="InterPro" id="IPR027417">
    <property type="entry name" value="P-loop_NTPase"/>
</dbReference>
<evidence type="ECO:0000259" key="9">
    <source>
        <dbReference type="Pfam" id="PF23559"/>
    </source>
</evidence>
<evidence type="ECO:0000256" key="1">
    <source>
        <dbReference type="ARBA" id="ARBA00008894"/>
    </source>
</evidence>
<dbReference type="Pfam" id="PF18052">
    <property type="entry name" value="Rx_N"/>
    <property type="match status" value="1"/>
</dbReference>
<feature type="domain" description="Disease resistance protein winged helix" evidence="9">
    <location>
        <begin position="439"/>
        <end position="484"/>
    </location>
</feature>
<evidence type="ECO:0000259" key="8">
    <source>
        <dbReference type="Pfam" id="PF18052"/>
    </source>
</evidence>
<comment type="caution">
    <text evidence="10">The sequence shown here is derived from an EMBL/GenBank/DDBJ whole genome shotgun (WGS) entry which is preliminary data.</text>
</comment>
<keyword evidence="3" id="KW-0677">Repeat</keyword>
<dbReference type="GO" id="GO:0006952">
    <property type="term" value="P:defense response"/>
    <property type="evidence" value="ECO:0007669"/>
    <property type="project" value="UniProtKB-KW"/>
</dbReference>
<dbReference type="AlphaFoldDB" id="A0AAV5DB87"/>
<dbReference type="InterPro" id="IPR038005">
    <property type="entry name" value="RX-like_CC"/>
</dbReference>
<dbReference type="InterPro" id="IPR058922">
    <property type="entry name" value="WHD_DRP"/>
</dbReference>
<feature type="domain" description="NB-ARC" evidence="7">
    <location>
        <begin position="191"/>
        <end position="352"/>
    </location>
</feature>
<dbReference type="InterPro" id="IPR041118">
    <property type="entry name" value="Rx_N"/>
</dbReference>
<dbReference type="SUPFAM" id="SSF52540">
    <property type="entry name" value="P-loop containing nucleoside triphosphate hydrolases"/>
    <property type="match status" value="1"/>
</dbReference>
<dbReference type="Gene3D" id="3.40.50.300">
    <property type="entry name" value="P-loop containing nucleotide triphosphate hydrolases"/>
    <property type="match status" value="1"/>
</dbReference>
<dbReference type="Pfam" id="PF23559">
    <property type="entry name" value="WHD_DRP"/>
    <property type="match status" value="1"/>
</dbReference>
<evidence type="ECO:0000259" key="7">
    <source>
        <dbReference type="Pfam" id="PF00931"/>
    </source>
</evidence>
<dbReference type="Gene3D" id="1.20.5.4130">
    <property type="match status" value="1"/>
</dbReference>
<dbReference type="PRINTS" id="PR00364">
    <property type="entry name" value="DISEASERSIST"/>
</dbReference>
<evidence type="ECO:0000256" key="2">
    <source>
        <dbReference type="ARBA" id="ARBA00022614"/>
    </source>
</evidence>
<reference evidence="10" key="1">
    <citation type="journal article" date="2018" name="DNA Res.">
        <title>Multiple hybrid de novo genome assembly of finger millet, an orphan allotetraploid crop.</title>
        <authorList>
            <person name="Hatakeyama M."/>
            <person name="Aluri S."/>
            <person name="Balachadran M.T."/>
            <person name="Sivarajan S.R."/>
            <person name="Patrignani A."/>
            <person name="Gruter S."/>
            <person name="Poveda L."/>
            <person name="Shimizu-Inatsugi R."/>
            <person name="Baeten J."/>
            <person name="Francoijs K.J."/>
            <person name="Nataraja K.N."/>
            <person name="Reddy Y.A.N."/>
            <person name="Phadnis S."/>
            <person name="Ravikumar R.L."/>
            <person name="Schlapbach R."/>
            <person name="Sreeman S.M."/>
            <person name="Shimizu K.K."/>
        </authorList>
    </citation>
    <scope>NUCLEOTIDE SEQUENCE</scope>
</reference>
<evidence type="ECO:0000313" key="11">
    <source>
        <dbReference type="Proteomes" id="UP001054889"/>
    </source>
</evidence>
<proteinExistence type="inferred from homology"/>